<evidence type="ECO:0000313" key="2">
    <source>
        <dbReference type="EMBL" id="KAF8431904.1"/>
    </source>
</evidence>
<comment type="caution">
    <text evidence="2">The sequence shown here is derived from an EMBL/GenBank/DDBJ whole genome shotgun (WGS) entry which is preliminary data.</text>
</comment>
<dbReference type="AlphaFoldDB" id="A0AAD4BJ06"/>
<protein>
    <submittedName>
        <fullName evidence="2">Uncharacterized protein</fullName>
    </submittedName>
</protein>
<gene>
    <name evidence="2" type="ORF">L210DRAFT_3507659</name>
</gene>
<proteinExistence type="predicted"/>
<name>A0AAD4BJ06_BOLED</name>
<reference evidence="2" key="1">
    <citation type="submission" date="2019-10" db="EMBL/GenBank/DDBJ databases">
        <authorList>
            <consortium name="DOE Joint Genome Institute"/>
            <person name="Kuo A."/>
            <person name="Miyauchi S."/>
            <person name="Kiss E."/>
            <person name="Drula E."/>
            <person name="Kohler A."/>
            <person name="Sanchez-Garcia M."/>
            <person name="Andreopoulos B."/>
            <person name="Barry K.W."/>
            <person name="Bonito G."/>
            <person name="Buee M."/>
            <person name="Carver A."/>
            <person name="Chen C."/>
            <person name="Cichocki N."/>
            <person name="Clum A."/>
            <person name="Culley D."/>
            <person name="Crous P.W."/>
            <person name="Fauchery L."/>
            <person name="Girlanda M."/>
            <person name="Hayes R."/>
            <person name="Keri Z."/>
            <person name="LaButti K."/>
            <person name="Lipzen A."/>
            <person name="Lombard V."/>
            <person name="Magnuson J."/>
            <person name="Maillard F."/>
            <person name="Morin E."/>
            <person name="Murat C."/>
            <person name="Nolan M."/>
            <person name="Ohm R."/>
            <person name="Pangilinan J."/>
            <person name="Pereira M."/>
            <person name="Perotto S."/>
            <person name="Peter M."/>
            <person name="Riley R."/>
            <person name="Sitrit Y."/>
            <person name="Stielow B."/>
            <person name="Szollosi G."/>
            <person name="Zifcakova L."/>
            <person name="Stursova M."/>
            <person name="Spatafora J.W."/>
            <person name="Tedersoo L."/>
            <person name="Vaario L.-M."/>
            <person name="Yamada A."/>
            <person name="Yan M."/>
            <person name="Wang P."/>
            <person name="Xu J."/>
            <person name="Bruns T."/>
            <person name="Baldrian P."/>
            <person name="Vilgalys R."/>
            <person name="Henrissat B."/>
            <person name="Grigoriev I.V."/>
            <person name="Hibbett D."/>
            <person name="Nagy L.G."/>
            <person name="Martin F.M."/>
        </authorList>
    </citation>
    <scope>NUCLEOTIDE SEQUENCE</scope>
    <source>
        <strain evidence="2">BED1</strain>
    </source>
</reference>
<keyword evidence="3" id="KW-1185">Reference proteome</keyword>
<organism evidence="2 3">
    <name type="scientific">Boletus edulis BED1</name>
    <dbReference type="NCBI Taxonomy" id="1328754"/>
    <lineage>
        <taxon>Eukaryota</taxon>
        <taxon>Fungi</taxon>
        <taxon>Dikarya</taxon>
        <taxon>Basidiomycota</taxon>
        <taxon>Agaricomycotina</taxon>
        <taxon>Agaricomycetes</taxon>
        <taxon>Agaricomycetidae</taxon>
        <taxon>Boletales</taxon>
        <taxon>Boletineae</taxon>
        <taxon>Boletaceae</taxon>
        <taxon>Boletoideae</taxon>
        <taxon>Boletus</taxon>
    </lineage>
</organism>
<reference evidence="2" key="2">
    <citation type="journal article" date="2020" name="Nat. Commun.">
        <title>Large-scale genome sequencing of mycorrhizal fungi provides insights into the early evolution of symbiotic traits.</title>
        <authorList>
            <person name="Miyauchi S."/>
            <person name="Kiss E."/>
            <person name="Kuo A."/>
            <person name="Drula E."/>
            <person name="Kohler A."/>
            <person name="Sanchez-Garcia M."/>
            <person name="Morin E."/>
            <person name="Andreopoulos B."/>
            <person name="Barry K.W."/>
            <person name="Bonito G."/>
            <person name="Buee M."/>
            <person name="Carver A."/>
            <person name="Chen C."/>
            <person name="Cichocki N."/>
            <person name="Clum A."/>
            <person name="Culley D."/>
            <person name="Crous P.W."/>
            <person name="Fauchery L."/>
            <person name="Girlanda M."/>
            <person name="Hayes R.D."/>
            <person name="Keri Z."/>
            <person name="LaButti K."/>
            <person name="Lipzen A."/>
            <person name="Lombard V."/>
            <person name="Magnuson J."/>
            <person name="Maillard F."/>
            <person name="Murat C."/>
            <person name="Nolan M."/>
            <person name="Ohm R.A."/>
            <person name="Pangilinan J."/>
            <person name="Pereira M.F."/>
            <person name="Perotto S."/>
            <person name="Peter M."/>
            <person name="Pfister S."/>
            <person name="Riley R."/>
            <person name="Sitrit Y."/>
            <person name="Stielow J.B."/>
            <person name="Szollosi G."/>
            <person name="Zifcakova L."/>
            <person name="Stursova M."/>
            <person name="Spatafora J.W."/>
            <person name="Tedersoo L."/>
            <person name="Vaario L.M."/>
            <person name="Yamada A."/>
            <person name="Yan M."/>
            <person name="Wang P."/>
            <person name="Xu J."/>
            <person name="Bruns T."/>
            <person name="Baldrian P."/>
            <person name="Vilgalys R."/>
            <person name="Dunand C."/>
            <person name="Henrissat B."/>
            <person name="Grigoriev I.V."/>
            <person name="Hibbett D."/>
            <person name="Nagy L.G."/>
            <person name="Martin F.M."/>
        </authorList>
    </citation>
    <scope>NUCLEOTIDE SEQUENCE</scope>
    <source>
        <strain evidence="2">BED1</strain>
    </source>
</reference>
<sequence>MLHVNKTVAHGHRGRRAELTRAACRSGPDGESTNAIGQVWRAHLTPVSFPSTEVTTWLEVPSWFYIPIAASDKSKDPSFFHFFQPRHTVCISTELGSVSQYNTAFYLDNLRGTPSRWECHRNMTARQLKTSTRSIDLSSLQRHRSSFKVQVLSSNMLARLKRFDRAVVICFNVSVQSLHCRRNSSGTFERSHDQSLTPPSLNWRQAEWDNTLSISCSITGYITNWSEAGTMMAAIITQAITPRTPKTWERQVEKPNMIMIG</sequence>
<dbReference type="EMBL" id="WHUW01000045">
    <property type="protein sequence ID" value="KAF8431904.1"/>
    <property type="molecule type" value="Genomic_DNA"/>
</dbReference>
<dbReference type="Proteomes" id="UP001194468">
    <property type="component" value="Unassembled WGS sequence"/>
</dbReference>
<evidence type="ECO:0000313" key="3">
    <source>
        <dbReference type="Proteomes" id="UP001194468"/>
    </source>
</evidence>
<accession>A0AAD4BJ06</accession>
<feature type="region of interest" description="Disordered" evidence="1">
    <location>
        <begin position="1"/>
        <end position="30"/>
    </location>
</feature>
<evidence type="ECO:0000256" key="1">
    <source>
        <dbReference type="SAM" id="MobiDB-lite"/>
    </source>
</evidence>